<dbReference type="EMBL" id="FTNK01000043">
    <property type="protein sequence ID" value="SIR71730.1"/>
    <property type="molecule type" value="Genomic_DNA"/>
</dbReference>
<sequence>MDKDEKHHYNQRILEKTILLPWYVEEFISNKRRKLSPTTLLNYCYDYIIFFDWITSEGIFDGQRKDIPLNILETLTILEVESFLSHLEFNLQNSKLTVNRKLSSLKSLFDYLQNKAETKELKPYILRNIMAKMELNAVKEDQNTTAIRIGGKILRGSDDFEKFREFVANDYGIINKDKKKIYNFHQFNRERDTAIISLILGSGLRLSEVAGADLRDIDTQKGHIRVIRKGNKEQYVYFSDTALFDLQQYFNIREAKYKVDKDNKALFIAAAIGPKSKNRRLTGRAIEKLVEKYVKAFGKPTITVHTLRHSFATRYHQENNDVPKLRDQLGHSSVQTTMIYTHLNDLEMREAVNKTDN</sequence>
<keyword evidence="5" id="KW-0229">DNA integration</keyword>
<dbReference type="InterPro" id="IPR050090">
    <property type="entry name" value="Tyrosine_recombinase_XerCD"/>
</dbReference>
<evidence type="ECO:0000256" key="2">
    <source>
        <dbReference type="ARBA" id="ARBA00022490"/>
    </source>
</evidence>
<dbReference type="SUPFAM" id="SSF56349">
    <property type="entry name" value="DNA breaking-rejoining enzymes"/>
    <property type="match status" value="1"/>
</dbReference>
<dbReference type="InterPro" id="IPR013762">
    <property type="entry name" value="Integrase-like_cat_sf"/>
</dbReference>
<keyword evidence="3" id="KW-0132">Cell division</keyword>
<keyword evidence="8" id="KW-0131">Cell cycle</keyword>
<proteinExistence type="predicted"/>
<keyword evidence="2" id="KW-0963">Cytoplasm</keyword>
<comment type="subcellular location">
    <subcellularLocation>
        <location evidence="1">Cytoplasm</location>
    </subcellularLocation>
</comment>
<keyword evidence="7" id="KW-0233">DNA recombination</keyword>
<dbReference type="PROSITE" id="PS51900">
    <property type="entry name" value="CB"/>
    <property type="match status" value="1"/>
</dbReference>
<dbReference type="InterPro" id="IPR002104">
    <property type="entry name" value="Integrase_catalytic"/>
</dbReference>
<comment type="caution">
    <text evidence="12">The sequence shown here is derived from an EMBL/GenBank/DDBJ whole genome shotgun (WGS) entry which is preliminary data.</text>
</comment>
<evidence type="ECO:0000256" key="8">
    <source>
        <dbReference type="ARBA" id="ARBA00023306"/>
    </source>
</evidence>
<gene>
    <name evidence="12" type="ORF">SAMN05421578_1433</name>
</gene>
<reference evidence="12 13" key="1">
    <citation type="submission" date="2017-01" db="EMBL/GenBank/DDBJ databases">
        <authorList>
            <person name="Varghese N."/>
            <person name="Submissions S."/>
        </authorList>
    </citation>
    <scope>NUCLEOTIDE SEQUENCE [LARGE SCALE GENOMIC DNA]</scope>
    <source>
        <strain evidence="12 13">ATCC 23464</strain>
    </source>
</reference>
<dbReference type="InterPro" id="IPR010998">
    <property type="entry name" value="Integrase_recombinase_N"/>
</dbReference>
<evidence type="ECO:0000256" key="9">
    <source>
        <dbReference type="PROSITE-ProRule" id="PRU01248"/>
    </source>
</evidence>
<evidence type="ECO:0000256" key="5">
    <source>
        <dbReference type="ARBA" id="ARBA00022908"/>
    </source>
</evidence>
<evidence type="ECO:0000256" key="6">
    <source>
        <dbReference type="ARBA" id="ARBA00023125"/>
    </source>
</evidence>
<keyword evidence="13" id="KW-1185">Reference proteome</keyword>
<dbReference type="Gene3D" id="1.10.150.130">
    <property type="match status" value="1"/>
</dbReference>
<dbReference type="PROSITE" id="PS51898">
    <property type="entry name" value="TYR_RECOMBINASE"/>
    <property type="match status" value="1"/>
</dbReference>
<evidence type="ECO:0000313" key="13">
    <source>
        <dbReference type="Proteomes" id="UP000186666"/>
    </source>
</evidence>
<dbReference type="InterPro" id="IPR011010">
    <property type="entry name" value="DNA_brk_join_enz"/>
</dbReference>
<dbReference type="PANTHER" id="PTHR30349">
    <property type="entry name" value="PHAGE INTEGRASE-RELATED"/>
    <property type="match status" value="1"/>
</dbReference>
<evidence type="ECO:0000256" key="3">
    <source>
        <dbReference type="ARBA" id="ARBA00022618"/>
    </source>
</evidence>
<evidence type="ECO:0000313" key="12">
    <source>
        <dbReference type="EMBL" id="SIR71730.1"/>
    </source>
</evidence>
<organism evidence="12 13">
    <name type="scientific">Paenibacillus macquariensis</name>
    <dbReference type="NCBI Taxonomy" id="948756"/>
    <lineage>
        <taxon>Bacteria</taxon>
        <taxon>Bacillati</taxon>
        <taxon>Bacillota</taxon>
        <taxon>Bacilli</taxon>
        <taxon>Bacillales</taxon>
        <taxon>Paenibacillaceae</taxon>
        <taxon>Paenibacillus</taxon>
    </lineage>
</organism>
<keyword evidence="6 9" id="KW-0238">DNA-binding</keyword>
<keyword evidence="4" id="KW-0159">Chromosome partition</keyword>
<dbReference type="Proteomes" id="UP000186666">
    <property type="component" value="Unassembled WGS sequence"/>
</dbReference>
<dbReference type="PANTHER" id="PTHR30349:SF77">
    <property type="entry name" value="TYROSINE RECOMBINASE XERC"/>
    <property type="match status" value="1"/>
</dbReference>
<dbReference type="Pfam" id="PF00589">
    <property type="entry name" value="Phage_integrase"/>
    <property type="match status" value="1"/>
</dbReference>
<feature type="domain" description="Core-binding (CB)" evidence="11">
    <location>
        <begin position="18"/>
        <end position="113"/>
    </location>
</feature>
<accession>A0ABY1KEJ2</accession>
<dbReference type="RefSeq" id="WP_068591304.1">
    <property type="nucleotide sequence ID" value="NZ_FTNK01000043.1"/>
</dbReference>
<dbReference type="NCBIfam" id="NF003462">
    <property type="entry name" value="PRK05084.1"/>
    <property type="match status" value="1"/>
</dbReference>
<evidence type="ECO:0000259" key="11">
    <source>
        <dbReference type="PROSITE" id="PS51900"/>
    </source>
</evidence>
<evidence type="ECO:0000256" key="1">
    <source>
        <dbReference type="ARBA" id="ARBA00004496"/>
    </source>
</evidence>
<name>A0ABY1KEJ2_9BACL</name>
<dbReference type="InterPro" id="IPR044068">
    <property type="entry name" value="CB"/>
</dbReference>
<dbReference type="Gene3D" id="1.10.443.10">
    <property type="entry name" value="Intergrase catalytic core"/>
    <property type="match status" value="1"/>
</dbReference>
<evidence type="ECO:0000259" key="10">
    <source>
        <dbReference type="PROSITE" id="PS51898"/>
    </source>
</evidence>
<evidence type="ECO:0000256" key="7">
    <source>
        <dbReference type="ARBA" id="ARBA00023172"/>
    </source>
</evidence>
<protein>
    <submittedName>
        <fullName evidence="12">Site-specific recombinase XerD</fullName>
    </submittedName>
</protein>
<evidence type="ECO:0000256" key="4">
    <source>
        <dbReference type="ARBA" id="ARBA00022829"/>
    </source>
</evidence>
<feature type="domain" description="Tyr recombinase" evidence="10">
    <location>
        <begin position="162"/>
        <end position="353"/>
    </location>
</feature>